<evidence type="ECO:0000313" key="2">
    <source>
        <dbReference type="EMBL" id="MDA5624310.1"/>
    </source>
</evidence>
<dbReference type="AlphaFoldDB" id="A0A9X3UTJ8"/>
<dbReference type="InterPro" id="IPR013785">
    <property type="entry name" value="Aldolase_TIM"/>
</dbReference>
<reference evidence="2" key="1">
    <citation type="submission" date="2022-07" db="EMBL/GenBank/DDBJ databases">
        <title>Genome-based characterization of novel serogroup A variants of Pasteurella multocida.</title>
        <authorList>
            <person name="Prajapati A."/>
            <person name="Yogisharadhya R."/>
            <person name="Mohanty N."/>
            <person name="Chanda M."/>
            <person name="Mendem S.K."/>
            <person name="Siddaramappa S."/>
            <person name="Shivachandra S.B."/>
        </authorList>
    </citation>
    <scope>NUCLEOTIDE SEQUENCE</scope>
    <source>
        <strain evidence="2">NIVEDIPm19</strain>
    </source>
</reference>
<accession>A0A9X3UTJ8</accession>
<gene>
    <name evidence="2" type="ORF">NM948_12315</name>
</gene>
<evidence type="ECO:0000256" key="1">
    <source>
        <dbReference type="ARBA" id="ARBA00023270"/>
    </source>
</evidence>
<name>A0A9X3UTJ8_PASMD</name>
<dbReference type="InterPro" id="IPR001585">
    <property type="entry name" value="TAL/FSA"/>
</dbReference>
<protein>
    <recommendedName>
        <fullName evidence="4">Transaldolase</fullName>
    </recommendedName>
</protein>
<sequence>MFFHAKFFSFNYANIVTTSQGELVRKLAFSGELKDRPQPLTESEFYWQHNSDPMAVAKLAEGICKFAEDQEKLEKMLLERL</sequence>
<evidence type="ECO:0000313" key="3">
    <source>
        <dbReference type="Proteomes" id="UP001145481"/>
    </source>
</evidence>
<dbReference type="RefSeq" id="WP_271343208.1">
    <property type="nucleotide sequence ID" value="NZ_JADMLJ010000050.1"/>
</dbReference>
<dbReference type="GO" id="GO:0005975">
    <property type="term" value="P:carbohydrate metabolic process"/>
    <property type="evidence" value="ECO:0007669"/>
    <property type="project" value="InterPro"/>
</dbReference>
<dbReference type="Pfam" id="PF00923">
    <property type="entry name" value="TAL_FSA"/>
    <property type="match status" value="1"/>
</dbReference>
<dbReference type="SUPFAM" id="SSF51569">
    <property type="entry name" value="Aldolase"/>
    <property type="match status" value="1"/>
</dbReference>
<dbReference type="Gene3D" id="3.20.20.70">
    <property type="entry name" value="Aldolase class I"/>
    <property type="match status" value="1"/>
</dbReference>
<comment type="caution">
    <text evidence="2">The sequence shown here is derived from an EMBL/GenBank/DDBJ whole genome shotgun (WGS) entry which is preliminary data.</text>
</comment>
<evidence type="ECO:0008006" key="4">
    <source>
        <dbReference type="Google" id="ProtNLM"/>
    </source>
</evidence>
<organism evidence="2 3">
    <name type="scientific">Pasteurella multocida</name>
    <dbReference type="NCBI Taxonomy" id="747"/>
    <lineage>
        <taxon>Bacteria</taxon>
        <taxon>Pseudomonadati</taxon>
        <taxon>Pseudomonadota</taxon>
        <taxon>Gammaproteobacteria</taxon>
        <taxon>Pasteurellales</taxon>
        <taxon>Pasteurellaceae</taxon>
        <taxon>Pasteurella</taxon>
    </lineage>
</organism>
<proteinExistence type="predicted"/>
<dbReference type="Proteomes" id="UP001145481">
    <property type="component" value="Unassembled WGS sequence"/>
</dbReference>
<keyword evidence="1" id="KW-0704">Schiff base</keyword>
<dbReference type="EMBL" id="JANJHC010000050">
    <property type="protein sequence ID" value="MDA5624310.1"/>
    <property type="molecule type" value="Genomic_DNA"/>
</dbReference>